<gene>
    <name evidence="1" type="ORF">BDK51DRAFT_39111</name>
</gene>
<proteinExistence type="predicted"/>
<dbReference type="Proteomes" id="UP000269721">
    <property type="component" value="Unassembled WGS sequence"/>
</dbReference>
<sequence>MALVELTSSTSGSVMFAGGFGVARSVSIGGSLTIAGSSVISGSLSTNSNNQASGNLSINGTNDSSSPTTGAKISLVGLGVGKSVSIEENLFVTRSYTFTGNFQFSSTAEAVLVNPASAVHAGGISVAKSRYVGTNLTDSEVFSFIRTSPFTNVVVSGSMVLERDLDMSGNINFGGTLFPTGQSVFAASATVLGH</sequence>
<dbReference type="AlphaFoldDB" id="A0A4P9WS70"/>
<dbReference type="EMBL" id="KZ993818">
    <property type="protein sequence ID" value="RKO94788.1"/>
    <property type="molecule type" value="Genomic_DNA"/>
</dbReference>
<keyword evidence="2" id="KW-1185">Reference proteome</keyword>
<organism evidence="1 2">
    <name type="scientific">Blyttiomyces helicus</name>
    <dbReference type="NCBI Taxonomy" id="388810"/>
    <lineage>
        <taxon>Eukaryota</taxon>
        <taxon>Fungi</taxon>
        <taxon>Fungi incertae sedis</taxon>
        <taxon>Chytridiomycota</taxon>
        <taxon>Chytridiomycota incertae sedis</taxon>
        <taxon>Chytridiomycetes</taxon>
        <taxon>Chytridiomycetes incertae sedis</taxon>
        <taxon>Blyttiomyces</taxon>
    </lineage>
</organism>
<evidence type="ECO:0000313" key="2">
    <source>
        <dbReference type="Proteomes" id="UP000269721"/>
    </source>
</evidence>
<evidence type="ECO:0000313" key="1">
    <source>
        <dbReference type="EMBL" id="RKO94788.1"/>
    </source>
</evidence>
<name>A0A4P9WS70_9FUNG</name>
<reference evidence="2" key="1">
    <citation type="journal article" date="2018" name="Nat. Microbiol.">
        <title>Leveraging single-cell genomics to expand the fungal tree of life.</title>
        <authorList>
            <person name="Ahrendt S.R."/>
            <person name="Quandt C.A."/>
            <person name="Ciobanu D."/>
            <person name="Clum A."/>
            <person name="Salamov A."/>
            <person name="Andreopoulos B."/>
            <person name="Cheng J.F."/>
            <person name="Woyke T."/>
            <person name="Pelin A."/>
            <person name="Henrissat B."/>
            <person name="Reynolds N.K."/>
            <person name="Benny G.L."/>
            <person name="Smith M.E."/>
            <person name="James T.Y."/>
            <person name="Grigoriev I.V."/>
        </authorList>
    </citation>
    <scope>NUCLEOTIDE SEQUENCE [LARGE SCALE GENOMIC DNA]</scope>
</reference>
<protein>
    <submittedName>
        <fullName evidence="1">Uncharacterized protein</fullName>
    </submittedName>
</protein>
<accession>A0A4P9WS70</accession>